<organism evidence="2 3">
    <name type="scientific">Giardia intestinalis</name>
    <name type="common">Giardia lamblia</name>
    <dbReference type="NCBI Taxonomy" id="5741"/>
    <lineage>
        <taxon>Eukaryota</taxon>
        <taxon>Metamonada</taxon>
        <taxon>Diplomonadida</taxon>
        <taxon>Hexamitidae</taxon>
        <taxon>Giardiinae</taxon>
        <taxon>Giardia</taxon>
    </lineage>
</organism>
<dbReference type="VEuPathDB" id="GiardiaDB:GL50581_4216"/>
<dbReference type="SUPFAM" id="SSF57184">
    <property type="entry name" value="Growth factor receptor domain"/>
    <property type="match status" value="1"/>
</dbReference>
<dbReference type="AlphaFoldDB" id="V6T8H3"/>
<keyword evidence="1" id="KW-0812">Transmembrane</keyword>
<proteinExistence type="predicted"/>
<reference evidence="3" key="1">
    <citation type="submission" date="2012-02" db="EMBL/GenBank/DDBJ databases">
        <title>Genome sequencing of Giardia lamblia Genotypes A2 and B isolates (DH and GS) and comparative analysis with the genomes of Genotypes A1 and E (WB and Pig).</title>
        <authorList>
            <person name="Adam R."/>
            <person name="Dahlstrom E."/>
            <person name="Martens C."/>
            <person name="Bruno D."/>
            <person name="Barbian K."/>
            <person name="Porcella S.F."/>
            <person name="Nash T."/>
        </authorList>
    </citation>
    <scope>NUCLEOTIDE SEQUENCE</scope>
    <source>
        <strain evidence="3">DH</strain>
    </source>
</reference>
<accession>V6T8H3</accession>
<comment type="caution">
    <text evidence="2">The sequence shown here is derived from an EMBL/GenBank/DDBJ whole genome shotgun (WGS) entry which is preliminary data.</text>
</comment>
<keyword evidence="1" id="KW-0472">Membrane</keyword>
<dbReference type="VEuPathDB" id="GiardiaDB:DHA2_154198"/>
<reference evidence="2 3" key="2">
    <citation type="journal article" date="2013" name="Genome Biol. Evol.">
        <title>Genome sequencing of Giardia lamblia genotypes A2 and B isolates (DH and GS) and comparative analysis with the genomes of genotypes A1 and E (WB and Pig).</title>
        <authorList>
            <person name="Adam R.D."/>
            <person name="Dahlstrom E.W."/>
            <person name="Martens C.A."/>
            <person name="Bruno D.P."/>
            <person name="Barbian K.D."/>
            <person name="Ricklefs S.M."/>
            <person name="Hernandez M.M."/>
            <person name="Narla N.P."/>
            <person name="Patel R.B."/>
            <person name="Porcella S.F."/>
            <person name="Nash T.E."/>
        </authorList>
    </citation>
    <scope>NUCLEOTIDE SEQUENCE [LARGE SCALE GENOMIC DNA]</scope>
    <source>
        <strain evidence="2 3">DH</strain>
    </source>
</reference>
<dbReference type="InterPro" id="IPR009030">
    <property type="entry name" value="Growth_fac_rcpt_cys_sf"/>
</dbReference>
<dbReference type="VEuPathDB" id="GiardiaDB:GL50803_0050221"/>
<evidence type="ECO:0008006" key="4">
    <source>
        <dbReference type="Google" id="ProtNLM"/>
    </source>
</evidence>
<keyword evidence="1" id="KW-1133">Transmembrane helix</keyword>
<dbReference type="Gene3D" id="2.10.220.10">
    <property type="entry name" value="Hormone Receptor, Insulin-like Growth Factor Receptor 1, Chain A, domain 2"/>
    <property type="match status" value="1"/>
</dbReference>
<evidence type="ECO:0000313" key="3">
    <source>
        <dbReference type="Proteomes" id="UP000018320"/>
    </source>
</evidence>
<feature type="transmembrane region" description="Helical" evidence="1">
    <location>
        <begin position="180"/>
        <end position="202"/>
    </location>
</feature>
<dbReference type="VEuPathDB" id="GiardiaDB:QR46_0774"/>
<evidence type="ECO:0000256" key="1">
    <source>
        <dbReference type="SAM" id="Phobius"/>
    </source>
</evidence>
<sequence>MGKYTKMNGSDTVTCVDASGCGDGYYADPEELQCATCGIESCQACTPKDNNLVCTRCSPGLVSVDGFLCPLTCTELNQKEEDGKCVCAEGFEPSSDGACIARNTCPSDATGRSKCNTNGECLSCADSSHNVQPSKRSCASGCPSGSQSVGSLCICMEGYTLRGDTCVSQTRRASSGSTTVTVAVVVSLLIIAAVALACWFVLRRWRESRAALKKRMTAENMKLMETVDEF</sequence>
<gene>
    <name evidence="2" type="ORF">DHA2_154198</name>
</gene>
<dbReference type="Proteomes" id="UP000018320">
    <property type="component" value="Unassembled WGS sequence"/>
</dbReference>
<protein>
    <recommendedName>
        <fullName evidence="4">High cysteine protein</fullName>
    </recommendedName>
</protein>
<evidence type="ECO:0000313" key="2">
    <source>
        <dbReference type="EMBL" id="ESU34767.1"/>
    </source>
</evidence>
<name>V6T8H3_GIAIN</name>
<dbReference type="EMBL" id="AHGT01000156">
    <property type="protein sequence ID" value="ESU34767.1"/>
    <property type="molecule type" value="Genomic_DNA"/>
</dbReference>